<evidence type="ECO:0000313" key="1">
    <source>
        <dbReference type="EMBL" id="PFG30740.1"/>
    </source>
</evidence>
<dbReference type="EMBL" id="PDJE01000001">
    <property type="protein sequence ID" value="PFG30740.1"/>
    <property type="molecule type" value="Genomic_DNA"/>
</dbReference>
<protein>
    <recommendedName>
        <fullName evidence="3">TadE-like protein</fullName>
    </recommendedName>
</protein>
<sequence length="94" mass="9430">MVIPAVMLVLALCMWGLQVTALQVRVTDAAADAARTLARGDSMSVARSRVTTLVGGAQVTSAPSGDFVCATVSARAAVLPIDVSARSCALAGGL</sequence>
<reference evidence="1 2" key="1">
    <citation type="submission" date="2017-10" db="EMBL/GenBank/DDBJ databases">
        <title>Sequencing the genomes of 1000 actinobacteria strains.</title>
        <authorList>
            <person name="Klenk H.-P."/>
        </authorList>
    </citation>
    <scope>NUCLEOTIDE SEQUENCE [LARGE SCALE GENOMIC DNA]</scope>
    <source>
        <strain evidence="1 2">DSM 21798</strain>
    </source>
</reference>
<accession>A0A2A9DXT2</accession>
<dbReference type="Proteomes" id="UP000221369">
    <property type="component" value="Unassembled WGS sequence"/>
</dbReference>
<evidence type="ECO:0008006" key="3">
    <source>
        <dbReference type="Google" id="ProtNLM"/>
    </source>
</evidence>
<dbReference type="NCBIfam" id="NF041390">
    <property type="entry name" value="TadE_Rv3655c"/>
    <property type="match status" value="1"/>
</dbReference>
<name>A0A2A9DXT2_9MICO</name>
<evidence type="ECO:0000313" key="2">
    <source>
        <dbReference type="Proteomes" id="UP000221369"/>
    </source>
</evidence>
<keyword evidence="2" id="KW-1185">Reference proteome</keyword>
<gene>
    <name evidence="1" type="ORF">ATJ78_1676</name>
</gene>
<dbReference type="AlphaFoldDB" id="A0A2A9DXT2"/>
<dbReference type="InterPro" id="IPR049790">
    <property type="entry name" value="Rv3655c/TadE"/>
</dbReference>
<comment type="caution">
    <text evidence="1">The sequence shown here is derived from an EMBL/GenBank/DDBJ whole genome shotgun (WGS) entry which is preliminary data.</text>
</comment>
<proteinExistence type="predicted"/>
<organism evidence="1 2">
    <name type="scientific">Paramicrobacterium agarici</name>
    <dbReference type="NCBI Taxonomy" id="630514"/>
    <lineage>
        <taxon>Bacteria</taxon>
        <taxon>Bacillati</taxon>
        <taxon>Actinomycetota</taxon>
        <taxon>Actinomycetes</taxon>
        <taxon>Micrococcales</taxon>
        <taxon>Microbacteriaceae</taxon>
        <taxon>Paramicrobacterium</taxon>
    </lineage>
</organism>